<gene>
    <name evidence="1" type="ORF">C8F04DRAFT_1280962</name>
</gene>
<dbReference type="AlphaFoldDB" id="A0AAD6RWG8"/>
<dbReference type="EMBL" id="JARJCM010000480">
    <property type="protein sequence ID" value="KAJ7016624.1"/>
    <property type="molecule type" value="Genomic_DNA"/>
</dbReference>
<keyword evidence="2" id="KW-1185">Reference proteome</keyword>
<protein>
    <submittedName>
        <fullName evidence="1">Uncharacterized protein</fullName>
    </submittedName>
</protein>
<dbReference type="Proteomes" id="UP001218188">
    <property type="component" value="Unassembled WGS sequence"/>
</dbReference>
<evidence type="ECO:0000313" key="1">
    <source>
        <dbReference type="EMBL" id="KAJ7016624.1"/>
    </source>
</evidence>
<organism evidence="1 2">
    <name type="scientific">Mycena alexandri</name>
    <dbReference type="NCBI Taxonomy" id="1745969"/>
    <lineage>
        <taxon>Eukaryota</taxon>
        <taxon>Fungi</taxon>
        <taxon>Dikarya</taxon>
        <taxon>Basidiomycota</taxon>
        <taxon>Agaricomycotina</taxon>
        <taxon>Agaricomycetes</taxon>
        <taxon>Agaricomycetidae</taxon>
        <taxon>Agaricales</taxon>
        <taxon>Marasmiineae</taxon>
        <taxon>Mycenaceae</taxon>
        <taxon>Mycena</taxon>
    </lineage>
</organism>
<proteinExistence type="predicted"/>
<accession>A0AAD6RWG8</accession>
<reference evidence="1" key="1">
    <citation type="submission" date="2023-03" db="EMBL/GenBank/DDBJ databases">
        <title>Massive genome expansion in bonnet fungi (Mycena s.s.) driven by repeated elements and novel gene families across ecological guilds.</title>
        <authorList>
            <consortium name="Lawrence Berkeley National Laboratory"/>
            <person name="Harder C.B."/>
            <person name="Miyauchi S."/>
            <person name="Viragh M."/>
            <person name="Kuo A."/>
            <person name="Thoen E."/>
            <person name="Andreopoulos B."/>
            <person name="Lu D."/>
            <person name="Skrede I."/>
            <person name="Drula E."/>
            <person name="Henrissat B."/>
            <person name="Morin E."/>
            <person name="Kohler A."/>
            <person name="Barry K."/>
            <person name="LaButti K."/>
            <person name="Morin E."/>
            <person name="Salamov A."/>
            <person name="Lipzen A."/>
            <person name="Mereny Z."/>
            <person name="Hegedus B."/>
            <person name="Baldrian P."/>
            <person name="Stursova M."/>
            <person name="Weitz H."/>
            <person name="Taylor A."/>
            <person name="Grigoriev I.V."/>
            <person name="Nagy L.G."/>
            <person name="Martin F."/>
            <person name="Kauserud H."/>
        </authorList>
    </citation>
    <scope>NUCLEOTIDE SEQUENCE</scope>
    <source>
        <strain evidence="1">CBHHK200</strain>
    </source>
</reference>
<comment type="caution">
    <text evidence="1">The sequence shown here is derived from an EMBL/GenBank/DDBJ whole genome shotgun (WGS) entry which is preliminary data.</text>
</comment>
<evidence type="ECO:0000313" key="2">
    <source>
        <dbReference type="Proteomes" id="UP001218188"/>
    </source>
</evidence>
<name>A0AAD6RWG8_9AGAR</name>
<sequence length="91" mass="10341">MISIALPQVPLALRPARATVAVGHSLWRVTRRVRRMLVYLCTPRIISPSLHAYLAHVDPCVDLLLACYIATRRLGKKRIALPRIAHARRLR</sequence>